<gene>
    <name evidence="2" type="ORF">EDD68_12418</name>
</gene>
<evidence type="ECO:0000256" key="1">
    <source>
        <dbReference type="SAM" id="Coils"/>
    </source>
</evidence>
<name>A0A4R3MTA6_9BACI</name>
<dbReference type="InterPro" id="IPR025004">
    <property type="entry name" value="SenN/SenS"/>
</dbReference>
<accession>A0A4R3MTA6</accession>
<keyword evidence="3" id="KW-1185">Reference proteome</keyword>
<sequence length="46" mass="5767">MRPRRPAFEELVNEYKTQLMQDEKEMVKIEKRIEHKQLKRQKTSKH</sequence>
<keyword evidence="1" id="KW-0175">Coiled coil</keyword>
<reference evidence="2 3" key="1">
    <citation type="submission" date="2019-03" db="EMBL/GenBank/DDBJ databases">
        <title>Genomic Encyclopedia of Type Strains, Phase IV (KMG-IV): sequencing the most valuable type-strain genomes for metagenomic binning, comparative biology and taxonomic classification.</title>
        <authorList>
            <person name="Goeker M."/>
        </authorList>
    </citation>
    <scope>NUCLEOTIDE SEQUENCE [LARGE SCALE GENOMIC DNA]</scope>
    <source>
        <strain evidence="2 3">DSM 25894</strain>
    </source>
</reference>
<protein>
    <submittedName>
        <fullName evidence="2">Fur-regulated basic protein B</fullName>
    </submittedName>
</protein>
<evidence type="ECO:0000313" key="3">
    <source>
        <dbReference type="Proteomes" id="UP000294650"/>
    </source>
</evidence>
<dbReference type="Pfam" id="PF13040">
    <property type="entry name" value="Fur_reg_FbpB"/>
    <property type="match status" value="1"/>
</dbReference>
<organism evidence="2 3">
    <name type="scientific">Melghiribacillus thermohalophilus</name>
    <dbReference type="NCBI Taxonomy" id="1324956"/>
    <lineage>
        <taxon>Bacteria</taxon>
        <taxon>Bacillati</taxon>
        <taxon>Bacillota</taxon>
        <taxon>Bacilli</taxon>
        <taxon>Bacillales</taxon>
        <taxon>Bacillaceae</taxon>
        <taxon>Melghiribacillus</taxon>
    </lineage>
</organism>
<dbReference type="RefSeq" id="WP_132372788.1">
    <property type="nucleotide sequence ID" value="NZ_SMAN01000024.1"/>
</dbReference>
<evidence type="ECO:0000313" key="2">
    <source>
        <dbReference type="EMBL" id="TCT18066.1"/>
    </source>
</evidence>
<dbReference type="AlphaFoldDB" id="A0A4R3MTA6"/>
<feature type="coiled-coil region" evidence="1">
    <location>
        <begin position="12"/>
        <end position="39"/>
    </location>
</feature>
<dbReference type="OrthoDB" id="2991278at2"/>
<dbReference type="Proteomes" id="UP000294650">
    <property type="component" value="Unassembled WGS sequence"/>
</dbReference>
<proteinExistence type="predicted"/>
<dbReference type="EMBL" id="SMAN01000024">
    <property type="protein sequence ID" value="TCT18066.1"/>
    <property type="molecule type" value="Genomic_DNA"/>
</dbReference>
<comment type="caution">
    <text evidence="2">The sequence shown here is derived from an EMBL/GenBank/DDBJ whole genome shotgun (WGS) entry which is preliminary data.</text>
</comment>